<dbReference type="InterPro" id="IPR020568">
    <property type="entry name" value="Ribosomal_Su5_D2-typ_SF"/>
</dbReference>
<dbReference type="InterPro" id="IPR005517">
    <property type="entry name" value="Transl_elong_EFG/EF2_IV"/>
</dbReference>
<gene>
    <name evidence="4" type="primary">EFTUD2</name>
    <name evidence="4" type="ORF">MHBO_002700</name>
</gene>
<dbReference type="Gene3D" id="3.30.230.10">
    <property type="match status" value="1"/>
</dbReference>
<proteinExistence type="predicted"/>
<dbReference type="SUPFAM" id="SSF54211">
    <property type="entry name" value="Ribosomal protein S5 domain 2-like"/>
    <property type="match status" value="1"/>
</dbReference>
<dbReference type="SUPFAM" id="SSF50447">
    <property type="entry name" value="Translation proteins"/>
    <property type="match status" value="1"/>
</dbReference>
<feature type="domain" description="Translation elongation factor EFG/EF2" evidence="3">
    <location>
        <begin position="218"/>
        <end position="339"/>
    </location>
</feature>
<feature type="non-terminal residue" evidence="4">
    <location>
        <position position="381"/>
    </location>
</feature>
<sequence>DCSEFDCFGRVFSGIVRRGDKVRVLREGYSLDDDEDMCVKTIDDIWIFQGRYRVAINQVTAGNWALFSGIDAGITKTATLTQVEGNEEACIFKPLKFNTLSTVKLAIEPLKPSELPKMLEALRHINNTYPLSHTKVEESGEHVIVGTGELYLDCIMHDMREKYSDIEIKVADPVVRFSETVLETSSIPCFAHTPNKQNKLMMICEPLDPKISAELENNLIDIDWEQKKLSDYMQKQHKWDILAARSIWAFGPDKNGPNVLIDDTLPGEVDKEKLATIKNSIIQGFQWGTREGPLCDEPIRNCKFKIVQAEISDNPLHRGGGQIIPTARRIAYSAFLLATPRLMEPIYFVEIQAPIDCIAAIYNILGLRRGFVISEKPKPGT</sequence>
<keyword evidence="2" id="KW-0342">GTP-binding</keyword>
<dbReference type="InterPro" id="IPR014721">
    <property type="entry name" value="Ribsml_uS5_D2-typ_fold_subgr"/>
</dbReference>
<dbReference type="Pfam" id="PF03144">
    <property type="entry name" value="GTP_EFTU_D2"/>
    <property type="match status" value="1"/>
</dbReference>
<evidence type="ECO:0000313" key="5">
    <source>
        <dbReference type="Proteomes" id="UP001439008"/>
    </source>
</evidence>
<dbReference type="Gene3D" id="3.30.70.870">
    <property type="entry name" value="Elongation Factor G (Translational Gtpase), domain 3"/>
    <property type="match status" value="1"/>
</dbReference>
<keyword evidence="5" id="KW-1185">Reference proteome</keyword>
<evidence type="ECO:0000259" key="3">
    <source>
        <dbReference type="SMART" id="SM00889"/>
    </source>
</evidence>
<evidence type="ECO:0000313" key="4">
    <source>
        <dbReference type="EMBL" id="MES1921118.1"/>
    </source>
</evidence>
<dbReference type="SUPFAM" id="SSF54980">
    <property type="entry name" value="EF-G C-terminal domain-like"/>
    <property type="match status" value="2"/>
</dbReference>
<dbReference type="GO" id="GO:1990904">
    <property type="term" value="C:ribonucleoprotein complex"/>
    <property type="evidence" value="ECO:0007669"/>
    <property type="project" value="UniProtKB-KW"/>
</dbReference>
<feature type="non-terminal residue" evidence="4">
    <location>
        <position position="1"/>
    </location>
</feature>
<dbReference type="Pfam" id="PF03764">
    <property type="entry name" value="EFG_IV"/>
    <property type="match status" value="1"/>
</dbReference>
<dbReference type="InterPro" id="IPR041095">
    <property type="entry name" value="EFG_II"/>
</dbReference>
<name>A0ABV2AN62_9EUKA</name>
<protein>
    <submittedName>
        <fullName evidence="4">U5 small nuclear ribonucleoprotein component</fullName>
    </submittedName>
</protein>
<dbReference type="InterPro" id="IPR035647">
    <property type="entry name" value="EFG_III/V"/>
</dbReference>
<keyword evidence="4" id="KW-0687">Ribonucleoprotein</keyword>
<dbReference type="CDD" id="cd04090">
    <property type="entry name" value="EF2_II_snRNP"/>
    <property type="match status" value="1"/>
</dbReference>
<dbReference type="SMART" id="SM00889">
    <property type="entry name" value="EFG_IV"/>
    <property type="match status" value="1"/>
</dbReference>
<dbReference type="Proteomes" id="UP001439008">
    <property type="component" value="Unassembled WGS sequence"/>
</dbReference>
<dbReference type="Gene3D" id="3.30.70.240">
    <property type="match status" value="1"/>
</dbReference>
<dbReference type="InterPro" id="IPR009000">
    <property type="entry name" value="Transl_B-barrel_sf"/>
</dbReference>
<evidence type="ECO:0000256" key="2">
    <source>
        <dbReference type="ARBA" id="ARBA00023134"/>
    </source>
</evidence>
<dbReference type="PANTHER" id="PTHR42908">
    <property type="entry name" value="TRANSLATION ELONGATION FACTOR-RELATED"/>
    <property type="match status" value="1"/>
</dbReference>
<dbReference type="EMBL" id="JBDODL010001094">
    <property type="protein sequence ID" value="MES1921118.1"/>
    <property type="molecule type" value="Genomic_DNA"/>
</dbReference>
<dbReference type="Pfam" id="PF14492">
    <property type="entry name" value="EFG_III"/>
    <property type="match status" value="1"/>
</dbReference>
<keyword evidence="1" id="KW-0547">Nucleotide-binding</keyword>
<dbReference type="Gene3D" id="2.40.30.10">
    <property type="entry name" value="Translation factors"/>
    <property type="match status" value="1"/>
</dbReference>
<comment type="caution">
    <text evidence="4">The sequence shown here is derived from an EMBL/GenBank/DDBJ whole genome shotgun (WGS) entry which is preliminary data.</text>
</comment>
<dbReference type="InterPro" id="IPR004161">
    <property type="entry name" value="EFTu-like_2"/>
</dbReference>
<reference evidence="4 5" key="1">
    <citation type="journal article" date="2024" name="BMC Biol.">
        <title>Comparative genomics of Ascetosporea gives new insight into the evolutionary basis for animal parasitism in Rhizaria.</title>
        <authorList>
            <person name="Hiltunen Thoren M."/>
            <person name="Onut-Brannstrom I."/>
            <person name="Alfjorden A."/>
            <person name="Peckova H."/>
            <person name="Swords F."/>
            <person name="Hooper C."/>
            <person name="Holzer A.S."/>
            <person name="Bass D."/>
            <person name="Burki F."/>
        </authorList>
    </citation>
    <scope>NUCLEOTIDE SEQUENCE [LARGE SCALE GENOMIC DNA]</scope>
    <source>
        <strain evidence="4">20-A016</strain>
    </source>
</reference>
<evidence type="ECO:0000256" key="1">
    <source>
        <dbReference type="ARBA" id="ARBA00022741"/>
    </source>
</evidence>
<accession>A0ABV2AN62</accession>
<dbReference type="PANTHER" id="PTHR42908:SF6">
    <property type="entry name" value="116 KDA U5 SMALL NUCLEAR RIBONUCLEOPROTEIN COMPONENT"/>
    <property type="match status" value="1"/>
</dbReference>
<organism evidence="4 5">
    <name type="scientific">Bonamia ostreae</name>
    <dbReference type="NCBI Taxonomy" id="126728"/>
    <lineage>
        <taxon>Eukaryota</taxon>
        <taxon>Sar</taxon>
        <taxon>Rhizaria</taxon>
        <taxon>Endomyxa</taxon>
        <taxon>Ascetosporea</taxon>
        <taxon>Haplosporida</taxon>
        <taxon>Bonamia</taxon>
    </lineage>
</organism>
<dbReference type="CDD" id="cd01683">
    <property type="entry name" value="EF2_IV_snRNP"/>
    <property type="match status" value="1"/>
</dbReference>